<dbReference type="EMBL" id="CP012836">
    <property type="protein sequence ID" value="AMQ56692.1"/>
    <property type="molecule type" value="Genomic_DNA"/>
</dbReference>
<reference evidence="5" key="1">
    <citation type="submission" date="2015-09" db="EMBL/GenBank/DDBJ databases">
        <title>Complete sequence of Algoriphagus sp. M8-2.</title>
        <authorList>
            <person name="Shintani M."/>
        </authorList>
    </citation>
    <scope>NUCLEOTIDE SEQUENCE [LARGE SCALE GENOMIC DNA]</scope>
    <source>
        <strain evidence="5">M8-2</strain>
    </source>
</reference>
<feature type="coiled-coil region" evidence="1">
    <location>
        <begin position="231"/>
        <end position="306"/>
    </location>
</feature>
<dbReference type="InterPro" id="IPR003399">
    <property type="entry name" value="Mce/MlaD"/>
</dbReference>
<organism evidence="4 5">
    <name type="scientific">Algoriphagus sanaruensis</name>
    <dbReference type="NCBI Taxonomy" id="1727163"/>
    <lineage>
        <taxon>Bacteria</taxon>
        <taxon>Pseudomonadati</taxon>
        <taxon>Bacteroidota</taxon>
        <taxon>Cytophagia</taxon>
        <taxon>Cytophagales</taxon>
        <taxon>Cyclobacteriaceae</taxon>
        <taxon>Algoriphagus</taxon>
    </lineage>
</organism>
<evidence type="ECO:0000256" key="2">
    <source>
        <dbReference type="SAM" id="Phobius"/>
    </source>
</evidence>
<evidence type="ECO:0000256" key="1">
    <source>
        <dbReference type="SAM" id="Coils"/>
    </source>
</evidence>
<keyword evidence="2" id="KW-1133">Transmembrane helix</keyword>
<dbReference type="Proteomes" id="UP000073816">
    <property type="component" value="Chromosome"/>
</dbReference>
<keyword evidence="2" id="KW-0472">Membrane</keyword>
<reference evidence="4 5" key="2">
    <citation type="journal article" date="2016" name="Genome Announc.">
        <title>Complete Genome Sequence of Algoriphagus sp. Strain M8-2, Isolated from a Brackish Lake.</title>
        <authorList>
            <person name="Muraguchi Y."/>
            <person name="Kushimoto K."/>
            <person name="Ohtsubo Y."/>
            <person name="Suzuki T."/>
            <person name="Dohra H."/>
            <person name="Kimbara K."/>
            <person name="Shintani M."/>
        </authorList>
    </citation>
    <scope>NUCLEOTIDE SEQUENCE [LARGE SCALE GENOMIC DNA]</scope>
    <source>
        <strain evidence="4 5">M8-2</strain>
    </source>
</reference>
<accession>A0A142ENI7</accession>
<dbReference type="PANTHER" id="PTHR33371:SF4">
    <property type="entry name" value="INTERMEMBRANE PHOSPHOLIPID TRANSPORT SYSTEM BINDING PROTEIN MLAD"/>
    <property type="match status" value="1"/>
</dbReference>
<gene>
    <name evidence="4" type="ORF">AO498_09685</name>
</gene>
<dbReference type="KEGG" id="alm:AO498_09685"/>
<dbReference type="Pfam" id="PF02470">
    <property type="entry name" value="MlaD"/>
    <property type="match status" value="1"/>
</dbReference>
<keyword evidence="2" id="KW-0812">Transmembrane</keyword>
<feature type="transmembrane region" description="Helical" evidence="2">
    <location>
        <begin position="12"/>
        <end position="31"/>
    </location>
</feature>
<dbReference type="AlphaFoldDB" id="A0A142ENI7"/>
<protein>
    <submittedName>
        <fullName evidence="4">Mammalian cell entry protein</fullName>
    </submittedName>
</protein>
<sequence length="324" mass="35486">MSEDKRISNAKLGALVLAGLLFLVFSLYMIGKNQNIFGSSIIVIAEVEEVNGLLPGNNVRFKGMDVGTVSGIDMITDSTIHVKMLIHKSMVPFILKNAKTTINSDGLMGNKIIQIHPMDGSSAPIEVGDILYPLEQLDTDRLMEQLGSSGDALELTLQNLAEITGKFNQSEALWSLLADPALSQEIKSTLGEFKKAGNQAAQLAREGKEMIAEFRGGEGIMNTLFLDTLESQKLENSLTQLQNAATEASNLLNQLNQVVADIESEKGTAGMLISDSVVKSQIERTLENVEKSTANFNENMEALKSNFLFRRYFKKKEKEAGDHN</sequence>
<keyword evidence="1" id="KW-0175">Coiled coil</keyword>
<dbReference type="RefSeq" id="WP_067546644.1">
    <property type="nucleotide sequence ID" value="NZ_CP012836.1"/>
</dbReference>
<dbReference type="OrthoDB" id="9771725at2"/>
<dbReference type="InterPro" id="IPR052336">
    <property type="entry name" value="MlaD_Phospholipid_Transporter"/>
</dbReference>
<evidence type="ECO:0000259" key="3">
    <source>
        <dbReference type="Pfam" id="PF02470"/>
    </source>
</evidence>
<dbReference type="PATRIC" id="fig|1727163.4.peg.2023"/>
<feature type="domain" description="Mce/MlaD" evidence="3">
    <location>
        <begin position="43"/>
        <end position="117"/>
    </location>
</feature>
<evidence type="ECO:0000313" key="4">
    <source>
        <dbReference type="EMBL" id="AMQ56692.1"/>
    </source>
</evidence>
<keyword evidence="5" id="KW-1185">Reference proteome</keyword>
<dbReference type="PANTHER" id="PTHR33371">
    <property type="entry name" value="INTERMEMBRANE PHOSPHOLIPID TRANSPORT SYSTEM BINDING PROTEIN MLAD-RELATED"/>
    <property type="match status" value="1"/>
</dbReference>
<evidence type="ECO:0000313" key="5">
    <source>
        <dbReference type="Proteomes" id="UP000073816"/>
    </source>
</evidence>
<dbReference type="STRING" id="1727163.AO498_09685"/>
<proteinExistence type="predicted"/>
<name>A0A142ENI7_9BACT</name>